<keyword evidence="1" id="KW-1133">Transmembrane helix</keyword>
<keyword evidence="1" id="KW-0812">Transmembrane</keyword>
<dbReference type="OMA" id="CYHIAYG"/>
<feature type="transmembrane region" description="Helical" evidence="1">
    <location>
        <begin position="156"/>
        <end position="177"/>
    </location>
</feature>
<dbReference type="EMBL" id="JWZT01002320">
    <property type="protein sequence ID" value="KII69699.1"/>
    <property type="molecule type" value="Genomic_DNA"/>
</dbReference>
<reference evidence="2 3" key="1">
    <citation type="journal article" date="2014" name="Genome Biol. Evol.">
        <title>The genome of the myxosporean Thelohanellus kitauei shows adaptations to nutrient acquisition within its fish host.</title>
        <authorList>
            <person name="Yang Y."/>
            <person name="Xiong J."/>
            <person name="Zhou Z."/>
            <person name="Huo F."/>
            <person name="Miao W."/>
            <person name="Ran C."/>
            <person name="Liu Y."/>
            <person name="Zhang J."/>
            <person name="Feng J."/>
            <person name="Wang M."/>
            <person name="Wang M."/>
            <person name="Wang L."/>
            <person name="Yao B."/>
        </authorList>
    </citation>
    <scope>NUCLEOTIDE SEQUENCE [LARGE SCALE GENOMIC DNA]</scope>
    <source>
        <strain evidence="2">Wuqing</strain>
    </source>
</reference>
<keyword evidence="1" id="KW-0472">Membrane</keyword>
<feature type="transmembrane region" description="Helical" evidence="1">
    <location>
        <begin position="121"/>
        <end position="140"/>
    </location>
</feature>
<evidence type="ECO:0000313" key="3">
    <source>
        <dbReference type="Proteomes" id="UP000031668"/>
    </source>
</evidence>
<feature type="transmembrane region" description="Helical" evidence="1">
    <location>
        <begin position="92"/>
        <end position="114"/>
    </location>
</feature>
<feature type="transmembrane region" description="Helical" evidence="1">
    <location>
        <begin position="34"/>
        <end position="55"/>
    </location>
</feature>
<keyword evidence="3" id="KW-1185">Reference proteome</keyword>
<proteinExistence type="predicted"/>
<evidence type="ECO:0000313" key="2">
    <source>
        <dbReference type="EMBL" id="KII69699.1"/>
    </source>
</evidence>
<gene>
    <name evidence="2" type="ORF">RF11_07296</name>
</gene>
<name>A0A0C2IWI4_THEKT</name>
<dbReference type="Proteomes" id="UP000031668">
    <property type="component" value="Unassembled WGS sequence"/>
</dbReference>
<dbReference type="AlphaFoldDB" id="A0A0C2IWI4"/>
<evidence type="ECO:0000256" key="1">
    <source>
        <dbReference type="SAM" id="Phobius"/>
    </source>
</evidence>
<dbReference type="OrthoDB" id="264057at2759"/>
<protein>
    <submittedName>
        <fullName evidence="2">Uncharacterized protein</fullName>
    </submittedName>
</protein>
<comment type="caution">
    <text evidence="2">The sequence shown here is derived from an EMBL/GenBank/DDBJ whole genome shotgun (WGS) entry which is preliminary data.</text>
</comment>
<organism evidence="2 3">
    <name type="scientific">Thelohanellus kitauei</name>
    <name type="common">Myxosporean</name>
    <dbReference type="NCBI Taxonomy" id="669202"/>
    <lineage>
        <taxon>Eukaryota</taxon>
        <taxon>Metazoa</taxon>
        <taxon>Cnidaria</taxon>
        <taxon>Myxozoa</taxon>
        <taxon>Myxosporea</taxon>
        <taxon>Bivalvulida</taxon>
        <taxon>Platysporina</taxon>
        <taxon>Myxobolidae</taxon>
        <taxon>Thelohanellus</taxon>
    </lineage>
</organism>
<accession>A0A0C2IWI4</accession>
<sequence>MSMNSTGSGNEESEVESVQANKANKADVHENIDIFCLDLFIGGVNLVGCCVFFWVDLIPQFGYSVNLNYFGKIVKTSSMCSVGQNGCGCYHIAYGVTYIIFQSLADFCFSLLIILGEESALLTIIFNSVTPFVLLFWILFKDVPPPIHWNPKFEPIHIICLVSTLIIFPSAILYNYFGKELGIKWVKTNYKLFNWPLYRLKIV</sequence>